<evidence type="ECO:0000313" key="1">
    <source>
        <dbReference type="EMBL" id="CAB9521919.1"/>
    </source>
</evidence>
<protein>
    <submittedName>
        <fullName evidence="1">Uncharacterized protein</fullName>
    </submittedName>
</protein>
<dbReference type="AlphaFoldDB" id="A0A9N8EKU2"/>
<accession>A0A9N8EKU2</accession>
<dbReference type="EMBL" id="CAICTM010001247">
    <property type="protein sequence ID" value="CAB9521919.1"/>
    <property type="molecule type" value="Genomic_DNA"/>
</dbReference>
<sequence>MSLDPQQLQQIISFAMDNWTTATYISNELRPRYPMEATGTIGTSIDHSTRSTANGGHDPPICCKRQQRNATQNLLLIQVLEQSQGETAMMMDIQEPSNPIIEARNTPSYSNFAETLMDVMSSNQQHRQTLGEQLYAVKEEVTRPPGPASEVLEEIQREEVLQEILNLIGRPAAQVRQASIY</sequence>
<gene>
    <name evidence="1" type="ORF">SEMRO_1249_G256000.1</name>
</gene>
<keyword evidence="2" id="KW-1185">Reference proteome</keyword>
<evidence type="ECO:0000313" key="2">
    <source>
        <dbReference type="Proteomes" id="UP001153069"/>
    </source>
</evidence>
<comment type="caution">
    <text evidence="1">The sequence shown here is derived from an EMBL/GenBank/DDBJ whole genome shotgun (WGS) entry which is preliminary data.</text>
</comment>
<dbReference type="Proteomes" id="UP001153069">
    <property type="component" value="Unassembled WGS sequence"/>
</dbReference>
<proteinExistence type="predicted"/>
<reference evidence="1" key="1">
    <citation type="submission" date="2020-06" db="EMBL/GenBank/DDBJ databases">
        <authorList>
            <consortium name="Plant Systems Biology data submission"/>
        </authorList>
    </citation>
    <scope>NUCLEOTIDE SEQUENCE</scope>
    <source>
        <strain evidence="1">D6</strain>
    </source>
</reference>
<name>A0A9N8EKU2_9STRA</name>
<organism evidence="1 2">
    <name type="scientific">Seminavis robusta</name>
    <dbReference type="NCBI Taxonomy" id="568900"/>
    <lineage>
        <taxon>Eukaryota</taxon>
        <taxon>Sar</taxon>
        <taxon>Stramenopiles</taxon>
        <taxon>Ochrophyta</taxon>
        <taxon>Bacillariophyta</taxon>
        <taxon>Bacillariophyceae</taxon>
        <taxon>Bacillariophycidae</taxon>
        <taxon>Naviculales</taxon>
        <taxon>Naviculaceae</taxon>
        <taxon>Seminavis</taxon>
    </lineage>
</organism>